<evidence type="ECO:0000313" key="2">
    <source>
        <dbReference type="EnsemblProtists" id="HpaP814362"/>
    </source>
</evidence>
<sequence>MQSDSTGSTSHTGRSCVSLGPAMSTPRSDYHRGYHLREGSWACSIAWYS</sequence>
<dbReference type="AlphaFoldDB" id="M4C5I6"/>
<keyword evidence="3" id="KW-1185">Reference proteome</keyword>
<proteinExistence type="predicted"/>
<dbReference type="VEuPathDB" id="FungiDB:HpaG814362"/>
<feature type="region of interest" description="Disordered" evidence="1">
    <location>
        <begin position="1"/>
        <end position="27"/>
    </location>
</feature>
<feature type="compositionally biased region" description="Polar residues" evidence="1">
    <location>
        <begin position="1"/>
        <end position="15"/>
    </location>
</feature>
<dbReference type="InParanoid" id="M4C5I6"/>
<evidence type="ECO:0000256" key="1">
    <source>
        <dbReference type="SAM" id="MobiDB-lite"/>
    </source>
</evidence>
<reference evidence="3" key="1">
    <citation type="journal article" date="2010" name="Science">
        <title>Signatures of adaptation to obligate biotrophy in the Hyaloperonospora arabidopsidis genome.</title>
        <authorList>
            <person name="Baxter L."/>
            <person name="Tripathy S."/>
            <person name="Ishaque N."/>
            <person name="Boot N."/>
            <person name="Cabral A."/>
            <person name="Kemen E."/>
            <person name="Thines M."/>
            <person name="Ah-Fong A."/>
            <person name="Anderson R."/>
            <person name="Badejoko W."/>
            <person name="Bittner-Eddy P."/>
            <person name="Boore J.L."/>
            <person name="Chibucos M.C."/>
            <person name="Coates M."/>
            <person name="Dehal P."/>
            <person name="Delehaunty K."/>
            <person name="Dong S."/>
            <person name="Downton P."/>
            <person name="Dumas B."/>
            <person name="Fabro G."/>
            <person name="Fronick C."/>
            <person name="Fuerstenberg S.I."/>
            <person name="Fulton L."/>
            <person name="Gaulin E."/>
            <person name="Govers F."/>
            <person name="Hughes L."/>
            <person name="Humphray S."/>
            <person name="Jiang R.H."/>
            <person name="Judelson H."/>
            <person name="Kamoun S."/>
            <person name="Kyung K."/>
            <person name="Meijer H."/>
            <person name="Minx P."/>
            <person name="Morris P."/>
            <person name="Nelson J."/>
            <person name="Phuntumart V."/>
            <person name="Qutob D."/>
            <person name="Rehmany A."/>
            <person name="Rougon-Cardoso A."/>
            <person name="Ryden P."/>
            <person name="Torto-Alalibo T."/>
            <person name="Studholme D."/>
            <person name="Wang Y."/>
            <person name="Win J."/>
            <person name="Wood J."/>
            <person name="Clifton S.W."/>
            <person name="Rogers J."/>
            <person name="Van den Ackerveken G."/>
            <person name="Jones J.D."/>
            <person name="McDowell J.M."/>
            <person name="Beynon J."/>
            <person name="Tyler B.M."/>
        </authorList>
    </citation>
    <scope>NUCLEOTIDE SEQUENCE [LARGE SCALE GENOMIC DNA]</scope>
    <source>
        <strain evidence="3">Emoy2</strain>
    </source>
</reference>
<name>M4C5I6_HYAAE</name>
<evidence type="ECO:0000313" key="3">
    <source>
        <dbReference type="Proteomes" id="UP000011713"/>
    </source>
</evidence>
<reference evidence="2" key="2">
    <citation type="submission" date="2015-06" db="UniProtKB">
        <authorList>
            <consortium name="EnsemblProtists"/>
        </authorList>
    </citation>
    <scope>IDENTIFICATION</scope>
    <source>
        <strain evidence="2">Emoy2</strain>
    </source>
</reference>
<organism evidence="2 3">
    <name type="scientific">Hyaloperonospora arabidopsidis (strain Emoy2)</name>
    <name type="common">Downy mildew agent</name>
    <name type="synonym">Peronospora arabidopsidis</name>
    <dbReference type="NCBI Taxonomy" id="559515"/>
    <lineage>
        <taxon>Eukaryota</taxon>
        <taxon>Sar</taxon>
        <taxon>Stramenopiles</taxon>
        <taxon>Oomycota</taxon>
        <taxon>Peronosporomycetes</taxon>
        <taxon>Peronosporales</taxon>
        <taxon>Peronosporaceae</taxon>
        <taxon>Hyaloperonospora</taxon>
    </lineage>
</organism>
<dbReference type="HOGENOM" id="CLU_3145706_0_0_1"/>
<protein>
    <submittedName>
        <fullName evidence="2">Uncharacterized protein</fullName>
    </submittedName>
</protein>
<dbReference type="EnsemblProtists" id="HpaT814362">
    <property type="protein sequence ID" value="HpaP814362"/>
    <property type="gene ID" value="HpaG814362"/>
</dbReference>
<accession>M4C5I6</accession>
<dbReference type="EMBL" id="ABWE02004004">
    <property type="status" value="NOT_ANNOTATED_CDS"/>
    <property type="molecule type" value="Genomic_DNA"/>
</dbReference>
<dbReference type="Proteomes" id="UP000011713">
    <property type="component" value="Unassembled WGS sequence"/>
</dbReference>